<keyword evidence="2" id="KW-0472">Membrane</keyword>
<name>E3I7V5_RHOVT</name>
<keyword evidence="2" id="KW-0812">Transmembrane</keyword>
<dbReference type="EMBL" id="CP002292">
    <property type="protein sequence ID" value="ADP70809.1"/>
    <property type="molecule type" value="Genomic_DNA"/>
</dbReference>
<keyword evidence="4" id="KW-1185">Reference proteome</keyword>
<feature type="compositionally biased region" description="Basic and acidic residues" evidence="1">
    <location>
        <begin position="44"/>
        <end position="59"/>
    </location>
</feature>
<feature type="transmembrane region" description="Helical" evidence="2">
    <location>
        <begin position="6"/>
        <end position="28"/>
    </location>
</feature>
<dbReference type="AlphaFoldDB" id="E3I7V5"/>
<evidence type="ECO:0000313" key="4">
    <source>
        <dbReference type="Proteomes" id="UP000001399"/>
    </source>
</evidence>
<dbReference type="HOGENOM" id="CLU_2957717_0_0_5"/>
<organism evidence="3 4">
    <name type="scientific">Rhodomicrobium vannielii (strain ATCC 17100 / DSM 162 / LMG 4299 / NCIMB 10020 / ATH 3.1.1)</name>
    <dbReference type="NCBI Taxonomy" id="648757"/>
    <lineage>
        <taxon>Bacteria</taxon>
        <taxon>Pseudomonadati</taxon>
        <taxon>Pseudomonadota</taxon>
        <taxon>Alphaproteobacteria</taxon>
        <taxon>Hyphomicrobiales</taxon>
        <taxon>Hyphomicrobiaceae</taxon>
        <taxon>Rhodomicrobium</taxon>
    </lineage>
</organism>
<evidence type="ECO:0000256" key="2">
    <source>
        <dbReference type="SAM" id="Phobius"/>
    </source>
</evidence>
<keyword evidence="2" id="KW-1133">Transmembrane helix</keyword>
<dbReference type="RefSeq" id="WP_013419205.1">
    <property type="nucleotide sequence ID" value="NC_014664.1"/>
</dbReference>
<evidence type="ECO:0000256" key="1">
    <source>
        <dbReference type="SAM" id="MobiDB-lite"/>
    </source>
</evidence>
<sequence length="59" mass="7086">MINNENIIPTLAFVTLGIVLVFVAVHFARFRQRRRERQNTPLVRRSENSRENERVYDSR</sequence>
<accession>E3I7V5</accession>
<protein>
    <submittedName>
        <fullName evidence="3">Uncharacterized protein</fullName>
    </submittedName>
</protein>
<dbReference type="Proteomes" id="UP000001399">
    <property type="component" value="Chromosome"/>
</dbReference>
<feature type="region of interest" description="Disordered" evidence="1">
    <location>
        <begin position="38"/>
        <end position="59"/>
    </location>
</feature>
<dbReference type="STRING" id="648757.Rvan_1557"/>
<evidence type="ECO:0000313" key="3">
    <source>
        <dbReference type="EMBL" id="ADP70809.1"/>
    </source>
</evidence>
<proteinExistence type="predicted"/>
<reference evidence="4" key="1">
    <citation type="journal article" date="2011" name="J. Bacteriol.">
        <title>Genome sequences of eight morphologically diverse alphaproteobacteria.</title>
        <authorList>
            <consortium name="US DOE Joint Genome Institute"/>
            <person name="Brown P.J."/>
            <person name="Kysela D.T."/>
            <person name="Buechlein A."/>
            <person name="Hemmerich C."/>
            <person name="Brun Y.V."/>
        </authorList>
    </citation>
    <scope>NUCLEOTIDE SEQUENCE [LARGE SCALE GENOMIC DNA]</scope>
    <source>
        <strain evidence="4">ATCC 17100 / ATH 3.1.1 / DSM 162 / LMG 4299</strain>
    </source>
</reference>
<gene>
    <name evidence="3" type="ordered locus">Rvan_1557</name>
</gene>
<dbReference type="KEGG" id="rva:Rvan_1557"/>